<evidence type="ECO:0000256" key="3">
    <source>
        <dbReference type="PROSITE-ProRule" id="PRU00221"/>
    </source>
</evidence>
<feature type="region of interest" description="Disordered" evidence="4">
    <location>
        <begin position="306"/>
        <end position="329"/>
    </location>
</feature>
<dbReference type="VEuPathDB" id="VectorBase:ACUA004728"/>
<dbReference type="SUPFAM" id="SSF50978">
    <property type="entry name" value="WD40 repeat-like"/>
    <property type="match status" value="1"/>
</dbReference>
<dbReference type="Pfam" id="PF00400">
    <property type="entry name" value="WD40"/>
    <property type="match status" value="3"/>
</dbReference>
<dbReference type="GO" id="GO:0005737">
    <property type="term" value="C:cytoplasm"/>
    <property type="evidence" value="ECO:0007669"/>
    <property type="project" value="TreeGrafter"/>
</dbReference>
<dbReference type="PANTHER" id="PTHR15574">
    <property type="entry name" value="WD REPEAT DOMAIN-CONTAINING FAMILY"/>
    <property type="match status" value="1"/>
</dbReference>
<dbReference type="GO" id="GO:0045944">
    <property type="term" value="P:positive regulation of transcription by RNA polymerase II"/>
    <property type="evidence" value="ECO:0007669"/>
    <property type="project" value="TreeGrafter"/>
</dbReference>
<dbReference type="EnsemblMetazoa" id="ACUA004728-RA">
    <property type="protein sequence ID" value="ACUA004728-PA"/>
    <property type="gene ID" value="ACUA004728"/>
</dbReference>
<reference evidence="6" key="1">
    <citation type="submission" date="2013-09" db="EMBL/GenBank/DDBJ databases">
        <title>The Genome Sequence of Anopheles culicifacies species A.</title>
        <authorList>
            <consortium name="The Broad Institute Genomics Platform"/>
            <person name="Neafsey D.E."/>
            <person name="Besansky N."/>
            <person name="Howell P."/>
            <person name="Walton C."/>
            <person name="Young S.K."/>
            <person name="Zeng Q."/>
            <person name="Gargeya S."/>
            <person name="Fitzgerald M."/>
            <person name="Haas B."/>
            <person name="Abouelleil A."/>
            <person name="Allen A.W."/>
            <person name="Alvarado L."/>
            <person name="Arachchi H.M."/>
            <person name="Berlin A.M."/>
            <person name="Chapman S.B."/>
            <person name="Gainer-Dewar J."/>
            <person name="Goldberg J."/>
            <person name="Griggs A."/>
            <person name="Gujja S."/>
            <person name="Hansen M."/>
            <person name="Howarth C."/>
            <person name="Imamovic A."/>
            <person name="Ireland A."/>
            <person name="Larimer J."/>
            <person name="McCowan C."/>
            <person name="Murphy C."/>
            <person name="Pearson M."/>
            <person name="Poon T.W."/>
            <person name="Priest M."/>
            <person name="Roberts A."/>
            <person name="Saif S."/>
            <person name="Shea T."/>
            <person name="Sisk P."/>
            <person name="Sykes S."/>
            <person name="Wortman J."/>
            <person name="Nusbaum C."/>
            <person name="Birren B."/>
        </authorList>
    </citation>
    <scope>NUCLEOTIDE SEQUENCE [LARGE SCALE GENOMIC DNA]</scope>
    <source>
        <strain evidence="6">A-37</strain>
    </source>
</reference>
<evidence type="ECO:0000313" key="6">
    <source>
        <dbReference type="Proteomes" id="UP000075883"/>
    </source>
</evidence>
<dbReference type="Gene3D" id="2.130.10.10">
    <property type="entry name" value="YVTN repeat-like/Quinoprotein amine dehydrogenase"/>
    <property type="match status" value="2"/>
</dbReference>
<dbReference type="Proteomes" id="UP000075883">
    <property type="component" value="Unassembled WGS sequence"/>
</dbReference>
<dbReference type="InterPro" id="IPR045151">
    <property type="entry name" value="DCAF8"/>
</dbReference>
<name>A0A182LY26_9DIPT</name>
<dbReference type="PROSITE" id="PS50082">
    <property type="entry name" value="WD_REPEATS_2"/>
    <property type="match status" value="1"/>
</dbReference>
<dbReference type="InterPro" id="IPR036322">
    <property type="entry name" value="WD40_repeat_dom_sf"/>
</dbReference>
<sequence length="436" mass="49182">MHKQRQGVFHQILHSQRKDSISAKFELKKSLRNSRYYLERMTLWTYSDTQSGRINSLSWSTDGQLILSASKGKHLSIMNPFTGAINQFRSMKSNVLCARFLPLATNSQVVASTDDGSVMYYDLNASTEEGRSPTIFNCHEQCYIHQVLVIPSLPHVFFSGSLDSTVRIFDVRHKPHCHHAHDMDNIIIKMPEGITAMSLGSVSQNYIAVGGEAGCVRIYDLRNTKLRRSLTVPVTELNVPPENKSPPDTVTSLAYDQYEKYLLTNYFNSDVYLFDVEKTNDSNAHCNKHMEQIEVEAAVIAANRLEQESDSSDSSEGYEEAITTKPCLGEQNNPNPSVYIEHQYRCTIPDTYFRDVVFWGDNHILGGSNNTTVHIWDRHTTEHIALLQDVTSPIKCVAPHPSDPILATAGTDSVVRFWMPLAEKSYAENLQCGEEP</sequence>
<keyword evidence="2" id="KW-0677">Repeat</keyword>
<evidence type="ECO:0000256" key="2">
    <source>
        <dbReference type="ARBA" id="ARBA00022737"/>
    </source>
</evidence>
<dbReference type="PANTHER" id="PTHR15574:SF39">
    <property type="entry name" value="DDB1- AND CUL4-ASSOCIATED FACTOR 6"/>
    <property type="match status" value="1"/>
</dbReference>
<organism evidence="5 6">
    <name type="scientific">Anopheles culicifacies</name>
    <dbReference type="NCBI Taxonomy" id="139723"/>
    <lineage>
        <taxon>Eukaryota</taxon>
        <taxon>Metazoa</taxon>
        <taxon>Ecdysozoa</taxon>
        <taxon>Arthropoda</taxon>
        <taxon>Hexapoda</taxon>
        <taxon>Insecta</taxon>
        <taxon>Pterygota</taxon>
        <taxon>Neoptera</taxon>
        <taxon>Endopterygota</taxon>
        <taxon>Diptera</taxon>
        <taxon>Nematocera</taxon>
        <taxon>Culicoidea</taxon>
        <taxon>Culicidae</taxon>
        <taxon>Anophelinae</taxon>
        <taxon>Anopheles</taxon>
        <taxon>culicifacies species complex</taxon>
    </lineage>
</organism>
<keyword evidence="6" id="KW-1185">Reference proteome</keyword>
<dbReference type="AlphaFoldDB" id="A0A182LY26"/>
<protein>
    <submittedName>
        <fullName evidence="5">Uncharacterized protein</fullName>
    </submittedName>
</protein>
<dbReference type="GO" id="GO:0080008">
    <property type="term" value="C:Cul4-RING E3 ubiquitin ligase complex"/>
    <property type="evidence" value="ECO:0007669"/>
    <property type="project" value="TreeGrafter"/>
</dbReference>
<evidence type="ECO:0000256" key="4">
    <source>
        <dbReference type="SAM" id="MobiDB-lite"/>
    </source>
</evidence>
<feature type="compositionally biased region" description="Acidic residues" evidence="4">
    <location>
        <begin position="308"/>
        <end position="319"/>
    </location>
</feature>
<accession>A0A182LY26</accession>
<evidence type="ECO:0000256" key="1">
    <source>
        <dbReference type="ARBA" id="ARBA00022574"/>
    </source>
</evidence>
<dbReference type="EMBL" id="AXCM01000617">
    <property type="status" value="NOT_ANNOTATED_CDS"/>
    <property type="molecule type" value="Genomic_DNA"/>
</dbReference>
<reference evidence="5" key="2">
    <citation type="submission" date="2020-05" db="UniProtKB">
        <authorList>
            <consortium name="EnsemblMetazoa"/>
        </authorList>
    </citation>
    <scope>IDENTIFICATION</scope>
    <source>
        <strain evidence="5">A-37</strain>
    </source>
</reference>
<dbReference type="InterPro" id="IPR001680">
    <property type="entry name" value="WD40_rpt"/>
</dbReference>
<dbReference type="SMART" id="SM00320">
    <property type="entry name" value="WD40"/>
    <property type="match status" value="7"/>
</dbReference>
<feature type="repeat" description="WD" evidence="3">
    <location>
        <begin position="387"/>
        <end position="418"/>
    </location>
</feature>
<dbReference type="STRING" id="139723.A0A182LY26"/>
<evidence type="ECO:0000313" key="5">
    <source>
        <dbReference type="EnsemblMetazoa" id="ACUA004728-PA"/>
    </source>
</evidence>
<proteinExistence type="predicted"/>
<keyword evidence="1 3" id="KW-0853">WD repeat</keyword>
<dbReference type="InterPro" id="IPR015943">
    <property type="entry name" value="WD40/YVTN_repeat-like_dom_sf"/>
</dbReference>